<feature type="region of interest" description="Disordered" evidence="6">
    <location>
        <begin position="24"/>
        <end position="64"/>
    </location>
</feature>
<dbReference type="CDD" id="cd01146">
    <property type="entry name" value="FhuD"/>
    <property type="match status" value="1"/>
</dbReference>
<reference evidence="10" key="1">
    <citation type="submission" date="2013-02" db="EMBL/GenBank/DDBJ databases">
        <title>The complete genome sequence of Corynebacterium casei LMG S-19264 (=DSM 44701).</title>
        <authorList>
            <person name="Ruckert C."/>
            <person name="Albersmeier A."/>
            <person name="Kalinowski J."/>
        </authorList>
    </citation>
    <scope>NUCLEOTIDE SEQUENCE [LARGE SCALE GENOMIC DNA]</scope>
    <source>
        <strain evidence="10">LMG S-19264</strain>
    </source>
</reference>
<dbReference type="Gene3D" id="3.40.50.1980">
    <property type="entry name" value="Nitrogenase molybdenum iron protein domain"/>
    <property type="match status" value="2"/>
</dbReference>
<evidence type="ECO:0000256" key="4">
    <source>
        <dbReference type="ARBA" id="ARBA00022729"/>
    </source>
</evidence>
<dbReference type="Pfam" id="PF01497">
    <property type="entry name" value="Peripla_BP_2"/>
    <property type="match status" value="1"/>
</dbReference>
<evidence type="ECO:0000313" key="9">
    <source>
        <dbReference type="EMBL" id="AHI19254.1"/>
    </source>
</evidence>
<dbReference type="InterPro" id="IPR002491">
    <property type="entry name" value="ABC_transptr_periplasmic_BD"/>
</dbReference>
<name>A0ABM5PMX8_9CORY</name>
<evidence type="ECO:0000259" key="8">
    <source>
        <dbReference type="PROSITE" id="PS50983"/>
    </source>
</evidence>
<dbReference type="InterPro" id="IPR051313">
    <property type="entry name" value="Bact_iron-sidero_bind"/>
</dbReference>
<feature type="compositionally biased region" description="Low complexity" evidence="6">
    <location>
        <begin position="24"/>
        <end position="42"/>
    </location>
</feature>
<organism evidence="9 10">
    <name type="scientific">Corynebacterium casei LMG S-19264</name>
    <dbReference type="NCBI Taxonomy" id="1285583"/>
    <lineage>
        <taxon>Bacteria</taxon>
        <taxon>Bacillati</taxon>
        <taxon>Actinomycetota</taxon>
        <taxon>Actinomycetes</taxon>
        <taxon>Mycobacteriales</taxon>
        <taxon>Corynebacteriaceae</taxon>
        <taxon>Corynebacterium</taxon>
    </lineage>
</organism>
<comment type="subcellular location">
    <subcellularLocation>
        <location evidence="1">Cell envelope</location>
    </subcellularLocation>
</comment>
<feature type="domain" description="Fe/B12 periplasmic-binding" evidence="8">
    <location>
        <begin position="81"/>
        <end position="365"/>
    </location>
</feature>
<dbReference type="GeneID" id="82876858"/>
<sequence>MHTSKLVRFTAVSAIAALALTACSDSESTDSAANSDSSAASESADESGSDSESSNPADESQFPVTVEHALGETVIEEKPERVATVGWANHEVPLSFGIVPVGMSKSTWGDDDDNGIMPWTEDKLEELGAEEPVLFDETDGIPFEQVADTQPDVILAAYSGLTQEDYDTLSQIAPVVAYPDKPWTTSAYDMVSLDAAGLGLSAEAEELNADLKKQVEEAMAQYPELEGKKPLFTSFGGASSESQIGFYTLDDPRAGFLEEAGFETPEIVKEYTGNSDSFWEEVSAENPEQFEDVDFFISYSSGDEAADQQALEDMQADPLMSKIPAIAEGRVVFLEAGPLGAAANPSPLSIPWGIDDYFAELNTAFEAE</sequence>
<dbReference type="PROSITE" id="PS50983">
    <property type="entry name" value="FE_B12_PBP"/>
    <property type="match status" value="1"/>
</dbReference>
<evidence type="ECO:0000256" key="1">
    <source>
        <dbReference type="ARBA" id="ARBA00004196"/>
    </source>
</evidence>
<evidence type="ECO:0000256" key="7">
    <source>
        <dbReference type="SAM" id="SignalP"/>
    </source>
</evidence>
<keyword evidence="10" id="KW-1185">Reference proteome</keyword>
<gene>
    <name evidence="9" type="ORF">CCASEI_03370</name>
</gene>
<dbReference type="PROSITE" id="PS51257">
    <property type="entry name" value="PROKAR_LIPOPROTEIN"/>
    <property type="match status" value="1"/>
</dbReference>
<keyword evidence="5" id="KW-0175">Coiled coil</keyword>
<feature type="chain" id="PRO_5045546675" evidence="7">
    <location>
        <begin position="25"/>
        <end position="368"/>
    </location>
</feature>
<feature type="signal peptide" evidence="7">
    <location>
        <begin position="1"/>
        <end position="24"/>
    </location>
</feature>
<evidence type="ECO:0000256" key="6">
    <source>
        <dbReference type="SAM" id="MobiDB-lite"/>
    </source>
</evidence>
<keyword evidence="3" id="KW-0813">Transport</keyword>
<dbReference type="PANTHER" id="PTHR30532:SF24">
    <property type="entry name" value="FERRIC ENTEROBACTIN-BINDING PERIPLASMIC PROTEIN FEPB"/>
    <property type="match status" value="1"/>
</dbReference>
<evidence type="ECO:0000256" key="2">
    <source>
        <dbReference type="ARBA" id="ARBA00008814"/>
    </source>
</evidence>
<dbReference type="RefSeq" id="WP_006821431.1">
    <property type="nucleotide sequence ID" value="NZ_CP004350.1"/>
</dbReference>
<protein>
    <submittedName>
        <fullName evidence="9">Fe3+-hydroxamate ABC transporter periplasmic protein</fullName>
    </submittedName>
</protein>
<evidence type="ECO:0000256" key="3">
    <source>
        <dbReference type="ARBA" id="ARBA00022448"/>
    </source>
</evidence>
<dbReference type="PANTHER" id="PTHR30532">
    <property type="entry name" value="IRON III DICITRATE-BINDING PERIPLASMIC PROTEIN"/>
    <property type="match status" value="1"/>
</dbReference>
<keyword evidence="4 7" id="KW-0732">Signal</keyword>
<dbReference type="EMBL" id="CP004350">
    <property type="protein sequence ID" value="AHI19254.1"/>
    <property type="molecule type" value="Genomic_DNA"/>
</dbReference>
<accession>A0ABM5PMX8</accession>
<evidence type="ECO:0000256" key="5">
    <source>
        <dbReference type="SAM" id="Coils"/>
    </source>
</evidence>
<dbReference type="Proteomes" id="UP000019226">
    <property type="component" value="Chromosome"/>
</dbReference>
<proteinExistence type="inferred from homology"/>
<comment type="similarity">
    <text evidence="2">Belongs to the bacterial solute-binding protein 8 family.</text>
</comment>
<evidence type="ECO:0000313" key="10">
    <source>
        <dbReference type="Proteomes" id="UP000019226"/>
    </source>
</evidence>
<feature type="coiled-coil region" evidence="5">
    <location>
        <begin position="201"/>
        <end position="228"/>
    </location>
</feature>
<dbReference type="SUPFAM" id="SSF53807">
    <property type="entry name" value="Helical backbone' metal receptor"/>
    <property type="match status" value="1"/>
</dbReference>